<reference evidence="2" key="1">
    <citation type="journal article" date="2014" name="Int. J. Syst. Evol. Microbiol.">
        <title>Complete genome sequence of Corynebacterium casei LMG S-19264T (=DSM 44701T), isolated from a smear-ripened cheese.</title>
        <authorList>
            <consortium name="US DOE Joint Genome Institute (JGI-PGF)"/>
            <person name="Walter F."/>
            <person name="Albersmeier A."/>
            <person name="Kalinowski J."/>
            <person name="Ruckert C."/>
        </authorList>
    </citation>
    <scope>NUCLEOTIDE SEQUENCE</scope>
    <source>
        <strain evidence="2">KCTC 12719</strain>
    </source>
</reference>
<dbReference type="EMBL" id="BMXB01000026">
    <property type="protein sequence ID" value="GHA51141.1"/>
    <property type="molecule type" value="Genomic_DNA"/>
</dbReference>
<evidence type="ECO:0000313" key="3">
    <source>
        <dbReference type="Proteomes" id="UP000610456"/>
    </source>
</evidence>
<name>A0A918SMF3_9FLAO</name>
<evidence type="ECO:0000313" key="2">
    <source>
        <dbReference type="EMBL" id="GHA51141.1"/>
    </source>
</evidence>
<organism evidence="2 3">
    <name type="scientific">Salinimicrobium marinum</name>
    <dbReference type="NCBI Taxonomy" id="680283"/>
    <lineage>
        <taxon>Bacteria</taxon>
        <taxon>Pseudomonadati</taxon>
        <taxon>Bacteroidota</taxon>
        <taxon>Flavobacteriia</taxon>
        <taxon>Flavobacteriales</taxon>
        <taxon>Flavobacteriaceae</taxon>
        <taxon>Salinimicrobium</taxon>
    </lineage>
</organism>
<comment type="caution">
    <text evidence="2">The sequence shown here is derived from an EMBL/GenBank/DDBJ whole genome shotgun (WGS) entry which is preliminary data.</text>
</comment>
<protein>
    <submittedName>
        <fullName evidence="2">Uncharacterized protein</fullName>
    </submittedName>
</protein>
<gene>
    <name evidence="2" type="ORF">GCM10007103_34640</name>
</gene>
<accession>A0A918SMF3</accession>
<feature type="compositionally biased region" description="Polar residues" evidence="1">
    <location>
        <begin position="1"/>
        <end position="15"/>
    </location>
</feature>
<proteinExistence type="predicted"/>
<sequence length="191" mass="22114">MTVTLKKNENMNSVEGSPYLNDEFQPGTALVNEKEPLSVFLRYDVSREIIEIKTEIGSNEIFMLPSNQETEYRIAGDTFIYDNFRFEDKQIKGYFKEHFSGERYRLLEKPTLTITEPVAAKTGYEKDRPAEIVLDEEFFVISNDGEVKNVKLKQRDVKKVFTSNAAKKYLKGNKIRSIEDLAAFVAYLDRN</sequence>
<dbReference type="AlphaFoldDB" id="A0A918SMF3"/>
<feature type="region of interest" description="Disordered" evidence="1">
    <location>
        <begin position="1"/>
        <end position="20"/>
    </location>
</feature>
<keyword evidence="3" id="KW-1185">Reference proteome</keyword>
<dbReference type="Proteomes" id="UP000610456">
    <property type="component" value="Unassembled WGS sequence"/>
</dbReference>
<reference evidence="2" key="2">
    <citation type="submission" date="2020-09" db="EMBL/GenBank/DDBJ databases">
        <authorList>
            <person name="Sun Q."/>
            <person name="Kim S."/>
        </authorList>
    </citation>
    <scope>NUCLEOTIDE SEQUENCE</scope>
    <source>
        <strain evidence="2">KCTC 12719</strain>
    </source>
</reference>
<evidence type="ECO:0000256" key="1">
    <source>
        <dbReference type="SAM" id="MobiDB-lite"/>
    </source>
</evidence>